<evidence type="ECO:0000259" key="2">
    <source>
        <dbReference type="Pfam" id="PF00582"/>
    </source>
</evidence>
<dbReference type="InterPro" id="IPR006015">
    <property type="entry name" value="Universal_stress_UspA"/>
</dbReference>
<dbReference type="EMBL" id="LCYG01000037">
    <property type="protein sequence ID" value="KLK92266.1"/>
    <property type="molecule type" value="Genomic_DNA"/>
</dbReference>
<dbReference type="STRING" id="1225564.AA309_14805"/>
<dbReference type="PATRIC" id="fig|1225564.3.peg.3846"/>
<evidence type="ECO:0000313" key="4">
    <source>
        <dbReference type="Proteomes" id="UP000035489"/>
    </source>
</evidence>
<name>A0A0H1RBM3_9HYPH</name>
<sequence>MIKDVLVHLDGTPRDEERLQHAEAIASISQAHVTGLLTNPLPDMPLIAPMDAGAAAAEILVSLNEEAKGTGDALQKKLTARMALFSVPNEIRRLDATPGGIPNEAASEARWADLFIMSRPYGTDGSEEWDSLFEAVLFEGGRSVLVVPPNHRAADAIRRVLVCWRDTREAARAVAEAAPFLAKATKITILVVDPEQKETDSNNQPTADIAKHISRYGAPVEVSIVQSQGRDVSDVILEQARRTSADLIVMGGYGHSRAREWIIGGATRNTLSTSEFPILMAH</sequence>
<evidence type="ECO:0000313" key="3">
    <source>
        <dbReference type="EMBL" id="KLK92266.1"/>
    </source>
</evidence>
<evidence type="ECO:0000256" key="1">
    <source>
        <dbReference type="ARBA" id="ARBA00008791"/>
    </source>
</evidence>
<protein>
    <recommendedName>
        <fullName evidence="2">UspA domain-containing protein</fullName>
    </recommendedName>
</protein>
<reference evidence="3 4" key="1">
    <citation type="submission" date="2015-05" db="EMBL/GenBank/DDBJ databases">
        <title>Draft genome sequence of Microvirga vignae strain BR3299, a novel nitrogen fixing bacteria isolated from Brazil semi-aired region.</title>
        <authorList>
            <person name="Zilli J.E."/>
            <person name="Passos S.R."/>
            <person name="Leite J."/>
            <person name="Baldani J.I."/>
            <person name="Xavier G.R."/>
            <person name="Rumjaneck N.G."/>
            <person name="Simoes-Araujo J.L."/>
        </authorList>
    </citation>
    <scope>NUCLEOTIDE SEQUENCE [LARGE SCALE GENOMIC DNA]</scope>
    <source>
        <strain evidence="3 4">BR3299</strain>
    </source>
</reference>
<dbReference type="CDD" id="cd00293">
    <property type="entry name" value="USP-like"/>
    <property type="match status" value="1"/>
</dbReference>
<dbReference type="Pfam" id="PF00582">
    <property type="entry name" value="Usp"/>
    <property type="match status" value="1"/>
</dbReference>
<dbReference type="AlphaFoldDB" id="A0A0H1RBM3"/>
<comment type="similarity">
    <text evidence="1">Belongs to the universal stress protein A family.</text>
</comment>
<dbReference type="Proteomes" id="UP000035489">
    <property type="component" value="Unassembled WGS sequence"/>
</dbReference>
<dbReference type="PRINTS" id="PR01438">
    <property type="entry name" value="UNVRSLSTRESS"/>
</dbReference>
<dbReference type="RefSeq" id="WP_047189805.1">
    <property type="nucleotide sequence ID" value="NZ_LCYG01000037.1"/>
</dbReference>
<dbReference type="PANTHER" id="PTHR46268">
    <property type="entry name" value="STRESS RESPONSE PROTEIN NHAX"/>
    <property type="match status" value="1"/>
</dbReference>
<comment type="caution">
    <text evidence="3">The sequence shown here is derived from an EMBL/GenBank/DDBJ whole genome shotgun (WGS) entry which is preliminary data.</text>
</comment>
<keyword evidence="4" id="KW-1185">Reference proteome</keyword>
<dbReference type="OrthoDB" id="9804721at2"/>
<dbReference type="Gene3D" id="3.40.50.12370">
    <property type="match status" value="1"/>
</dbReference>
<dbReference type="InterPro" id="IPR006016">
    <property type="entry name" value="UspA"/>
</dbReference>
<dbReference type="PANTHER" id="PTHR46268:SF15">
    <property type="entry name" value="UNIVERSAL STRESS PROTEIN HP_0031"/>
    <property type="match status" value="1"/>
</dbReference>
<feature type="domain" description="UspA" evidence="2">
    <location>
        <begin position="157"/>
        <end position="281"/>
    </location>
</feature>
<dbReference type="SUPFAM" id="SSF52402">
    <property type="entry name" value="Adenine nucleotide alpha hydrolases-like"/>
    <property type="match status" value="2"/>
</dbReference>
<accession>A0A0H1RBM3</accession>
<gene>
    <name evidence="3" type="ORF">AA309_14805</name>
</gene>
<organism evidence="3 4">
    <name type="scientific">Microvirga vignae</name>
    <dbReference type="NCBI Taxonomy" id="1225564"/>
    <lineage>
        <taxon>Bacteria</taxon>
        <taxon>Pseudomonadati</taxon>
        <taxon>Pseudomonadota</taxon>
        <taxon>Alphaproteobacteria</taxon>
        <taxon>Hyphomicrobiales</taxon>
        <taxon>Methylobacteriaceae</taxon>
        <taxon>Microvirga</taxon>
    </lineage>
</organism>
<proteinExistence type="inferred from homology"/>